<evidence type="ECO:0000256" key="1">
    <source>
        <dbReference type="ARBA" id="ARBA00023002"/>
    </source>
</evidence>
<dbReference type="PANTHER" id="PTHR43244:SF1">
    <property type="entry name" value="5,10-METHYLENETETRAHYDROMETHANOPTERIN REDUCTASE"/>
    <property type="match status" value="1"/>
</dbReference>
<dbReference type="AlphaFoldDB" id="A0A562IRI9"/>
<reference evidence="4 5" key="1">
    <citation type="submission" date="2019-07" db="EMBL/GenBank/DDBJ databases">
        <title>R&amp;d 2014.</title>
        <authorList>
            <person name="Klenk H.-P."/>
        </authorList>
    </citation>
    <scope>NUCLEOTIDE SEQUENCE [LARGE SCALE GENOMIC DNA]</scope>
    <source>
        <strain evidence="4 5">DSM 45764</strain>
    </source>
</reference>
<dbReference type="SUPFAM" id="SSF51679">
    <property type="entry name" value="Bacterial luciferase-like"/>
    <property type="match status" value="1"/>
</dbReference>
<accession>A0A562IRI9</accession>
<dbReference type="Pfam" id="PF00296">
    <property type="entry name" value="Bac_luciferase"/>
    <property type="match status" value="1"/>
</dbReference>
<feature type="domain" description="Luciferase-like" evidence="3">
    <location>
        <begin position="69"/>
        <end position="277"/>
    </location>
</feature>
<proteinExistence type="predicted"/>
<keyword evidence="5" id="KW-1185">Reference proteome</keyword>
<dbReference type="InterPro" id="IPR036661">
    <property type="entry name" value="Luciferase-like_sf"/>
</dbReference>
<dbReference type="InterPro" id="IPR050564">
    <property type="entry name" value="F420-G6PD/mer"/>
</dbReference>
<dbReference type="GO" id="GO:0016705">
    <property type="term" value="F:oxidoreductase activity, acting on paired donors, with incorporation or reduction of molecular oxygen"/>
    <property type="evidence" value="ECO:0007669"/>
    <property type="project" value="InterPro"/>
</dbReference>
<dbReference type="Gene3D" id="3.20.20.30">
    <property type="entry name" value="Luciferase-like domain"/>
    <property type="match status" value="1"/>
</dbReference>
<dbReference type="GO" id="GO:0004497">
    <property type="term" value="F:monooxygenase activity"/>
    <property type="evidence" value="ECO:0007669"/>
    <property type="project" value="UniProtKB-KW"/>
</dbReference>
<dbReference type="EMBL" id="VLKF01000001">
    <property type="protein sequence ID" value="TWH73333.1"/>
    <property type="molecule type" value="Genomic_DNA"/>
</dbReference>
<feature type="compositionally biased region" description="Basic and acidic residues" evidence="2">
    <location>
        <begin position="27"/>
        <end position="43"/>
    </location>
</feature>
<evidence type="ECO:0000313" key="5">
    <source>
        <dbReference type="Proteomes" id="UP000321490"/>
    </source>
</evidence>
<dbReference type="CDD" id="cd01097">
    <property type="entry name" value="Tetrahydromethanopterin_reductase"/>
    <property type="match status" value="1"/>
</dbReference>
<feature type="region of interest" description="Disordered" evidence="2">
    <location>
        <begin position="27"/>
        <end position="49"/>
    </location>
</feature>
<evidence type="ECO:0000256" key="2">
    <source>
        <dbReference type="SAM" id="MobiDB-lite"/>
    </source>
</evidence>
<dbReference type="PANTHER" id="PTHR43244">
    <property type="match status" value="1"/>
</dbReference>
<protein>
    <submittedName>
        <fullName evidence="4">Luciferase-like monooxygenase</fullName>
    </submittedName>
</protein>
<name>A0A562IRI9_9ACTN</name>
<dbReference type="Gene3D" id="2.60.120.10">
    <property type="entry name" value="Jelly Rolls"/>
    <property type="match status" value="1"/>
</dbReference>
<organism evidence="4 5">
    <name type="scientific">Modestobacter roseus</name>
    <dbReference type="NCBI Taxonomy" id="1181884"/>
    <lineage>
        <taxon>Bacteria</taxon>
        <taxon>Bacillati</taxon>
        <taxon>Actinomycetota</taxon>
        <taxon>Actinomycetes</taxon>
        <taxon>Geodermatophilales</taxon>
        <taxon>Geodermatophilaceae</taxon>
        <taxon>Modestobacter</taxon>
    </lineage>
</organism>
<keyword evidence="1" id="KW-0560">Oxidoreductase</keyword>
<dbReference type="InterPro" id="IPR014710">
    <property type="entry name" value="RmlC-like_jellyroll"/>
</dbReference>
<evidence type="ECO:0000313" key="4">
    <source>
        <dbReference type="EMBL" id="TWH73333.1"/>
    </source>
</evidence>
<keyword evidence="4" id="KW-0503">Monooxygenase</keyword>
<evidence type="ECO:0000259" key="3">
    <source>
        <dbReference type="Pfam" id="PF00296"/>
    </source>
</evidence>
<comment type="caution">
    <text evidence="4">The sequence shown here is derived from an EMBL/GenBank/DDBJ whole genome shotgun (WGS) entry which is preliminary data.</text>
</comment>
<sequence>MPHSYRTTSEEVDLLIVTTPAGIEGMFRETGRDRSTPPPHRPEPLTTKETSVPLPVLFGANVDPLSLPVGRSLHQATLIDRLGLDLLTIQDHPYQHAFDDTWTLLTFLAARTTSVTLVPTVISLPLRPPAVLAKAAATLDRLSGSRVQLGLGAGALWDPIAAMGGPRRRPAEAVAALREAIDVIQAMWSGERSVRVRGEFYELAGVHPGPAPSPSLGLWLGSYGPRMLALTGARAQGWLPSYTYMGLDALPAAVARIDAAATEAGRDPSGLRKVYNIAGRVSSTSSSGAFDEPVDVWVERLVDLVAEVGMNGFVLWPLEDHDRQYARFAEEVAPAVREALATARLR</sequence>
<gene>
    <name evidence="4" type="ORF">JD78_01856</name>
</gene>
<dbReference type="Proteomes" id="UP000321490">
    <property type="component" value="Unassembled WGS sequence"/>
</dbReference>
<dbReference type="InterPro" id="IPR011251">
    <property type="entry name" value="Luciferase-like_dom"/>
</dbReference>